<proteinExistence type="predicted"/>
<accession>A0A8H8CQG5</accession>
<reference evidence="1" key="1">
    <citation type="submission" date="2021-02" db="EMBL/GenBank/DDBJ databases">
        <title>Psilocybe cubensis genome.</title>
        <authorList>
            <person name="Mckernan K.J."/>
            <person name="Crawford S."/>
            <person name="Trippe A."/>
            <person name="Kane L.T."/>
            <person name="Mclaughlin S."/>
        </authorList>
    </citation>
    <scope>NUCLEOTIDE SEQUENCE [LARGE SCALE GENOMIC DNA]</scope>
    <source>
        <strain evidence="1">MGC-MH-2018</strain>
    </source>
</reference>
<dbReference type="OrthoDB" id="441812at2759"/>
<evidence type="ECO:0008006" key="2">
    <source>
        <dbReference type="Google" id="ProtNLM"/>
    </source>
</evidence>
<dbReference type="PANTHER" id="PTHR13271:SF34">
    <property type="entry name" value="N-LYSINE METHYLTRANSFERASE SETD6"/>
    <property type="match status" value="1"/>
</dbReference>
<dbReference type="CDD" id="cd10527">
    <property type="entry name" value="SET_LSMT"/>
    <property type="match status" value="1"/>
</dbReference>
<dbReference type="Gene3D" id="3.90.1410.10">
    <property type="entry name" value="set domain protein methyltransferase, domain 1"/>
    <property type="match status" value="1"/>
</dbReference>
<comment type="caution">
    <text evidence="1">The sequence shown here is derived from an EMBL/GenBank/DDBJ whole genome shotgun (WGS) entry which is preliminary data.</text>
</comment>
<dbReference type="GO" id="GO:0016279">
    <property type="term" value="F:protein-lysine N-methyltransferase activity"/>
    <property type="evidence" value="ECO:0007669"/>
    <property type="project" value="TreeGrafter"/>
</dbReference>
<evidence type="ECO:0000313" key="1">
    <source>
        <dbReference type="EMBL" id="KAG5173089.1"/>
    </source>
</evidence>
<dbReference type="AlphaFoldDB" id="A0A8H8CQG5"/>
<sequence length="426" mass="48137">MPEKVDLPMFWGLDANSQDSMDALDWLTGTEAGKLLQAKNDDNLTKLEEIDKFYYNTAESLLLLHLQESKPTLMGFHHAFSLVSSRAFLVDAYHGLSMVPIADVFNHGADNQVHLESDYNVCPECGSLQECPHDKDDLTDVEHKLASSENQEDNLDTSLLMVTNAGIPPDTEVFNTYGETLSNSQLLNQYGFMLETNDNMRLSWTMYNVVQELYTDLFLIERLPTTERRNIVTYMFQVLTALEVEEVEKLLSTQSDLVYYEDTKEEHFFVKYEGLSHPLWALLFVLSLIRYRQSNKNFDVDPAALALDVLKLQTTLEALEGDDEGQIYENDPVFNKSGKADKAAVELLRGMSNLSVALCDHRGRNSGKPGSFDYDLFKLLDELPKGNTRTRLAVSLVITERSILKNCQAGWQSMAKRISSTLPGLS</sequence>
<dbReference type="InterPro" id="IPR050600">
    <property type="entry name" value="SETD3_SETD6_MTase"/>
</dbReference>
<protein>
    <recommendedName>
        <fullName evidence="2">SET domain-containing protein</fullName>
    </recommendedName>
</protein>
<gene>
    <name evidence="1" type="ORF">JR316_002594</name>
</gene>
<dbReference type="SUPFAM" id="SSF82199">
    <property type="entry name" value="SET domain"/>
    <property type="match status" value="1"/>
</dbReference>
<dbReference type="EMBL" id="JAFIQS010000002">
    <property type="protein sequence ID" value="KAG5173089.1"/>
    <property type="molecule type" value="Genomic_DNA"/>
</dbReference>
<dbReference type="GO" id="GO:0005634">
    <property type="term" value="C:nucleus"/>
    <property type="evidence" value="ECO:0007669"/>
    <property type="project" value="TreeGrafter"/>
</dbReference>
<organism evidence="1">
    <name type="scientific">Psilocybe cubensis</name>
    <name type="common">Psychedelic mushroom</name>
    <name type="synonym">Stropharia cubensis</name>
    <dbReference type="NCBI Taxonomy" id="181762"/>
    <lineage>
        <taxon>Eukaryota</taxon>
        <taxon>Fungi</taxon>
        <taxon>Dikarya</taxon>
        <taxon>Basidiomycota</taxon>
        <taxon>Agaricomycotina</taxon>
        <taxon>Agaricomycetes</taxon>
        <taxon>Agaricomycetidae</taxon>
        <taxon>Agaricales</taxon>
        <taxon>Agaricineae</taxon>
        <taxon>Strophariaceae</taxon>
        <taxon>Psilocybe</taxon>
    </lineage>
</organism>
<name>A0A8H8CQG5_PSICU</name>
<dbReference type="InterPro" id="IPR046341">
    <property type="entry name" value="SET_dom_sf"/>
</dbReference>
<dbReference type="PANTHER" id="PTHR13271">
    <property type="entry name" value="UNCHARACTERIZED PUTATIVE METHYLTRANSFERASE"/>
    <property type="match status" value="1"/>
</dbReference>